<evidence type="ECO:0000256" key="9">
    <source>
        <dbReference type="ARBA" id="ARBA00022989"/>
    </source>
</evidence>
<comment type="function">
    <text evidence="12">Photoreceptor which exists in two forms that are reversibly interconvertible by light: the R form that absorbs maximally in the red region of the spectrum and the FR form that absorbs maximally in the far-red region.</text>
</comment>
<keyword evidence="8" id="KW-0418">Kinase</keyword>
<evidence type="ECO:0000256" key="11">
    <source>
        <dbReference type="ARBA" id="ARBA00023136"/>
    </source>
</evidence>
<dbReference type="SMART" id="SM00304">
    <property type="entry name" value="HAMP"/>
    <property type="match status" value="1"/>
</dbReference>
<evidence type="ECO:0000256" key="13">
    <source>
        <dbReference type="SAM" id="Coils"/>
    </source>
</evidence>
<dbReference type="CDD" id="cd12914">
    <property type="entry name" value="PDC1_DGC_like"/>
    <property type="match status" value="1"/>
</dbReference>
<dbReference type="SUPFAM" id="SSF158472">
    <property type="entry name" value="HAMP domain-like"/>
    <property type="match status" value="1"/>
</dbReference>
<keyword evidence="19" id="KW-1185">Reference proteome</keyword>
<evidence type="ECO:0000256" key="5">
    <source>
        <dbReference type="ARBA" id="ARBA00022553"/>
    </source>
</evidence>
<reference evidence="18 19" key="1">
    <citation type="journal article" date="2019" name="Genome Biol. Evol.">
        <title>Day and night: Metabolic profiles and evolutionary relationships of six axenic non-marine cyanobacteria.</title>
        <authorList>
            <person name="Will S.E."/>
            <person name="Henke P."/>
            <person name="Boedeker C."/>
            <person name="Huang S."/>
            <person name="Brinkmann H."/>
            <person name="Rohde M."/>
            <person name="Jarek M."/>
            <person name="Friedl T."/>
            <person name="Seufert S."/>
            <person name="Schumacher M."/>
            <person name="Overmann J."/>
            <person name="Neumann-Schaal M."/>
            <person name="Petersen J."/>
        </authorList>
    </citation>
    <scope>NUCLEOTIDE SEQUENCE [LARGE SCALE GENOMIC DNA]</scope>
    <source>
        <strain evidence="18 19">PCC 6912</strain>
    </source>
</reference>
<keyword evidence="6" id="KW-0808">Transferase</keyword>
<organism evidence="18 19">
    <name type="scientific">Chlorogloeopsis fritschii PCC 6912</name>
    <dbReference type="NCBI Taxonomy" id="211165"/>
    <lineage>
        <taxon>Bacteria</taxon>
        <taxon>Bacillati</taxon>
        <taxon>Cyanobacteriota</taxon>
        <taxon>Cyanophyceae</taxon>
        <taxon>Nostocales</taxon>
        <taxon>Chlorogloeopsidaceae</taxon>
        <taxon>Chlorogloeopsis</taxon>
    </lineage>
</organism>
<dbReference type="InterPro" id="IPR000700">
    <property type="entry name" value="PAS-assoc_C"/>
</dbReference>
<dbReference type="SMART" id="SM00387">
    <property type="entry name" value="HATPase_c"/>
    <property type="match status" value="1"/>
</dbReference>
<keyword evidence="7 14" id="KW-0812">Transmembrane</keyword>
<protein>
    <recommendedName>
        <fullName evidence="3">histidine kinase</fullName>
        <ecNumber evidence="3">2.7.13.3</ecNumber>
    </recommendedName>
</protein>
<dbReference type="STRING" id="211165.GCA_000317285_01380"/>
<dbReference type="SUPFAM" id="SSF55874">
    <property type="entry name" value="ATPase domain of HSP90 chaperone/DNA topoisomerase II/histidine kinase"/>
    <property type="match status" value="1"/>
</dbReference>
<dbReference type="RefSeq" id="WP_016873875.1">
    <property type="nucleotide sequence ID" value="NZ_AJLN01000050.1"/>
</dbReference>
<comment type="catalytic activity">
    <reaction evidence="1">
        <text>ATP + protein L-histidine = ADP + protein N-phospho-L-histidine.</text>
        <dbReference type="EC" id="2.7.13.3"/>
    </reaction>
</comment>
<dbReference type="Pfam" id="PF00672">
    <property type="entry name" value="HAMP"/>
    <property type="match status" value="1"/>
</dbReference>
<evidence type="ECO:0000313" key="18">
    <source>
        <dbReference type="EMBL" id="RUR80207.1"/>
    </source>
</evidence>
<dbReference type="Pfam" id="PF00512">
    <property type="entry name" value="HisKA"/>
    <property type="match status" value="1"/>
</dbReference>
<dbReference type="SUPFAM" id="SSF55785">
    <property type="entry name" value="PYP-like sensor domain (PAS domain)"/>
    <property type="match status" value="1"/>
</dbReference>
<dbReference type="EC" id="2.7.13.3" evidence="3"/>
<dbReference type="PRINTS" id="PR00344">
    <property type="entry name" value="BCTRLSENSOR"/>
</dbReference>
<dbReference type="PANTHER" id="PTHR43547:SF2">
    <property type="entry name" value="HYBRID SIGNAL TRANSDUCTION HISTIDINE KINASE C"/>
    <property type="match status" value="1"/>
</dbReference>
<dbReference type="PROSITE" id="PS50113">
    <property type="entry name" value="PAC"/>
    <property type="match status" value="1"/>
</dbReference>
<comment type="caution">
    <text evidence="18">The sequence shown here is derived from an EMBL/GenBank/DDBJ whole genome shotgun (WGS) entry which is preliminary data.</text>
</comment>
<evidence type="ECO:0000256" key="3">
    <source>
        <dbReference type="ARBA" id="ARBA00012438"/>
    </source>
</evidence>
<gene>
    <name evidence="18" type="ORF">PCC6912_30670</name>
</gene>
<dbReference type="InterPro" id="IPR035965">
    <property type="entry name" value="PAS-like_dom_sf"/>
</dbReference>
<feature type="domain" description="PAC" evidence="16">
    <location>
        <begin position="454"/>
        <end position="506"/>
    </location>
</feature>
<dbReference type="FunFam" id="3.30.565.10:FF:000006">
    <property type="entry name" value="Sensor histidine kinase WalK"/>
    <property type="match status" value="1"/>
</dbReference>
<keyword evidence="10" id="KW-0902">Two-component regulatory system</keyword>
<evidence type="ECO:0000256" key="6">
    <source>
        <dbReference type="ARBA" id="ARBA00022679"/>
    </source>
</evidence>
<dbReference type="PANTHER" id="PTHR43547">
    <property type="entry name" value="TWO-COMPONENT HISTIDINE KINASE"/>
    <property type="match status" value="1"/>
</dbReference>
<dbReference type="Pfam" id="PF02743">
    <property type="entry name" value="dCache_1"/>
    <property type="match status" value="1"/>
</dbReference>
<dbReference type="CDD" id="cd12915">
    <property type="entry name" value="PDC2_DGC_like"/>
    <property type="match status" value="1"/>
</dbReference>
<dbReference type="CDD" id="cd00082">
    <property type="entry name" value="HisKA"/>
    <property type="match status" value="1"/>
</dbReference>
<dbReference type="InterPro" id="IPR003661">
    <property type="entry name" value="HisK_dim/P_dom"/>
</dbReference>
<feature type="domain" description="Histidine kinase" evidence="15">
    <location>
        <begin position="531"/>
        <end position="749"/>
    </location>
</feature>
<keyword evidence="9 14" id="KW-1133">Transmembrane helix</keyword>
<evidence type="ECO:0000256" key="14">
    <source>
        <dbReference type="SAM" id="Phobius"/>
    </source>
</evidence>
<dbReference type="InterPro" id="IPR003660">
    <property type="entry name" value="HAMP_dom"/>
</dbReference>
<evidence type="ECO:0000256" key="12">
    <source>
        <dbReference type="ARBA" id="ARBA00055745"/>
    </source>
</evidence>
<dbReference type="Gene3D" id="3.30.450.20">
    <property type="entry name" value="PAS domain"/>
    <property type="match status" value="3"/>
</dbReference>
<evidence type="ECO:0000256" key="8">
    <source>
        <dbReference type="ARBA" id="ARBA00022777"/>
    </source>
</evidence>
<dbReference type="InterPro" id="IPR000014">
    <property type="entry name" value="PAS"/>
</dbReference>
<dbReference type="Gene3D" id="1.10.287.130">
    <property type="match status" value="1"/>
</dbReference>
<dbReference type="Pfam" id="PF02518">
    <property type="entry name" value="HATPase_c"/>
    <property type="match status" value="1"/>
</dbReference>
<dbReference type="PROSITE" id="PS50885">
    <property type="entry name" value="HAMP"/>
    <property type="match status" value="1"/>
</dbReference>
<keyword evidence="5" id="KW-0597">Phosphoprotein</keyword>
<evidence type="ECO:0000313" key="19">
    <source>
        <dbReference type="Proteomes" id="UP000268857"/>
    </source>
</evidence>
<dbReference type="InterPro" id="IPR004358">
    <property type="entry name" value="Sig_transdc_His_kin-like_C"/>
</dbReference>
<comment type="subcellular location">
    <subcellularLocation>
        <location evidence="2">Cell membrane</location>
        <topology evidence="2">Multi-pass membrane protein</topology>
    </subcellularLocation>
</comment>
<feature type="transmembrane region" description="Helical" evidence="14">
    <location>
        <begin position="295"/>
        <end position="315"/>
    </location>
</feature>
<sequence>MLNKQIKLKWLKTSKLNFISGFRARLLLLVLLSLFPAVGLIVYTTLEQQRSAIAEMQKQAVQLVHLVASNHTQVSEGTKQLLILLSQLPEIREGNTAECDRLLTNLLKIYPAYDSLSVLNPQGKTICSSDSARKSINIVKESSFQSALKTRKFAVSEYQIDRVSKKGTINYAYPILDKTGKVQLVAIAATNLAWLNQLARQVKLPENSVLSVFDRQGTLLVRYPEPEKWVGKTLPKEIFDRLIQAEGKGTEIISLDGVPRIFALAAINDVLPQTNAYVGIGFPQSVVYSQVNERLTWNLTALGIVTVLGLIAAWVGGDIFFLRQLNSLIHSAQQLKNGNLSTCSELTNQTSELGLIARAFNDIAEALEQQVNELKTLFDFIPVGIAIAEDPNCNYIHFNSTAAKLFKLAFDADGCKISSQGLQAFPYKLYHQNREVLTHEQPLQYAITQGVKVKDVELNLVHEDGTLITLLCYAAPLFHKNGQTRGGICVFLDISECKDAQQEREQLLQQKQTARAQAEAAIRVKEEFLTIVSHELRSPLNPIIGWAQLLKSRKFDEKTTARALDTIERNAVLQAQIIEDLLNVSHTLRGNMRLKLAPVNVVTVINTAIESIRATAQAKNVTITTQFDSNAGVVSADTNYLQQVFWHLLSNAVKFTPSGGKVEVMFDTIGAMAQIQVKDTGKGITPKFLPHVFEYFRQENSSTTREFEGLGLGLALARYFTELHGGSISAHSLGEGKGATFTVKLPLLQRQQREWNLRIEKQVEQASALEESFGKRGRYKA</sequence>
<dbReference type="SUPFAM" id="SSF47384">
    <property type="entry name" value="Homodimeric domain of signal transducing histidine kinase"/>
    <property type="match status" value="1"/>
</dbReference>
<evidence type="ECO:0000256" key="4">
    <source>
        <dbReference type="ARBA" id="ARBA00022475"/>
    </source>
</evidence>
<evidence type="ECO:0000259" key="16">
    <source>
        <dbReference type="PROSITE" id="PS50113"/>
    </source>
</evidence>
<evidence type="ECO:0000259" key="15">
    <source>
        <dbReference type="PROSITE" id="PS50109"/>
    </source>
</evidence>
<dbReference type="GO" id="GO:0000155">
    <property type="term" value="F:phosphorelay sensor kinase activity"/>
    <property type="evidence" value="ECO:0007669"/>
    <property type="project" value="InterPro"/>
</dbReference>
<name>A0A3S0ZNZ2_CHLFR</name>
<keyword evidence="11 14" id="KW-0472">Membrane</keyword>
<evidence type="ECO:0000256" key="7">
    <source>
        <dbReference type="ARBA" id="ARBA00022692"/>
    </source>
</evidence>
<dbReference type="SMART" id="SM00388">
    <property type="entry name" value="HisKA"/>
    <property type="match status" value="1"/>
</dbReference>
<accession>A0A3S0ZNZ2</accession>
<feature type="coiled-coil region" evidence="13">
    <location>
        <begin position="497"/>
        <end position="524"/>
    </location>
</feature>
<evidence type="ECO:0000256" key="2">
    <source>
        <dbReference type="ARBA" id="ARBA00004651"/>
    </source>
</evidence>
<dbReference type="InterPro" id="IPR033479">
    <property type="entry name" value="dCache_1"/>
</dbReference>
<evidence type="ECO:0000259" key="17">
    <source>
        <dbReference type="PROSITE" id="PS50885"/>
    </source>
</evidence>
<dbReference type="Pfam" id="PF13426">
    <property type="entry name" value="PAS_9"/>
    <property type="match status" value="1"/>
</dbReference>
<dbReference type="InterPro" id="IPR001610">
    <property type="entry name" value="PAC"/>
</dbReference>
<keyword evidence="13" id="KW-0175">Coiled coil</keyword>
<keyword evidence="4" id="KW-1003">Cell membrane</keyword>
<feature type="domain" description="HAMP" evidence="17">
    <location>
        <begin position="319"/>
        <end position="372"/>
    </location>
</feature>
<proteinExistence type="predicted"/>
<evidence type="ECO:0000256" key="10">
    <source>
        <dbReference type="ARBA" id="ARBA00023012"/>
    </source>
</evidence>
<dbReference type="Gene3D" id="6.10.340.10">
    <property type="match status" value="1"/>
</dbReference>
<evidence type="ECO:0000256" key="1">
    <source>
        <dbReference type="ARBA" id="ARBA00000085"/>
    </source>
</evidence>
<dbReference type="Gene3D" id="3.30.565.10">
    <property type="entry name" value="Histidine kinase-like ATPase, C-terminal domain"/>
    <property type="match status" value="1"/>
</dbReference>
<dbReference type="EMBL" id="RSCJ01000011">
    <property type="protein sequence ID" value="RUR80207.1"/>
    <property type="molecule type" value="Genomic_DNA"/>
</dbReference>
<dbReference type="InterPro" id="IPR003594">
    <property type="entry name" value="HATPase_dom"/>
</dbReference>
<dbReference type="OrthoDB" id="499174at2"/>
<dbReference type="Proteomes" id="UP000268857">
    <property type="component" value="Unassembled WGS sequence"/>
</dbReference>
<dbReference type="SMART" id="SM00086">
    <property type="entry name" value="PAC"/>
    <property type="match status" value="1"/>
</dbReference>
<dbReference type="InterPro" id="IPR036097">
    <property type="entry name" value="HisK_dim/P_sf"/>
</dbReference>
<dbReference type="GO" id="GO:0005886">
    <property type="term" value="C:plasma membrane"/>
    <property type="evidence" value="ECO:0007669"/>
    <property type="project" value="UniProtKB-SubCell"/>
</dbReference>
<dbReference type="InterPro" id="IPR005467">
    <property type="entry name" value="His_kinase_dom"/>
</dbReference>
<dbReference type="CDD" id="cd06225">
    <property type="entry name" value="HAMP"/>
    <property type="match status" value="1"/>
</dbReference>
<dbReference type="PROSITE" id="PS50109">
    <property type="entry name" value="HIS_KIN"/>
    <property type="match status" value="1"/>
</dbReference>
<dbReference type="AlphaFoldDB" id="A0A3S0ZNZ2"/>
<dbReference type="InterPro" id="IPR036890">
    <property type="entry name" value="HATPase_C_sf"/>
</dbReference>